<dbReference type="GO" id="GO:0043171">
    <property type="term" value="P:peptide catabolic process"/>
    <property type="evidence" value="ECO:0007669"/>
    <property type="project" value="TreeGrafter"/>
</dbReference>
<dbReference type="InterPro" id="IPR011249">
    <property type="entry name" value="Metalloenz_LuxS/M16"/>
</dbReference>
<dbReference type="InterPro" id="IPR032632">
    <property type="entry name" value="Peptidase_M16_M"/>
</dbReference>
<evidence type="ECO:0000256" key="7">
    <source>
        <dbReference type="RuleBase" id="RU004447"/>
    </source>
</evidence>
<evidence type="ECO:0000313" key="13">
    <source>
        <dbReference type="Proteomes" id="UP001259832"/>
    </source>
</evidence>
<dbReference type="GO" id="GO:0046872">
    <property type="term" value="F:metal ion binding"/>
    <property type="evidence" value="ECO:0007669"/>
    <property type="project" value="UniProtKB-KW"/>
</dbReference>
<evidence type="ECO:0000256" key="4">
    <source>
        <dbReference type="ARBA" id="ARBA00022801"/>
    </source>
</evidence>
<dbReference type="Pfam" id="PF22456">
    <property type="entry name" value="PqqF-like_C_4"/>
    <property type="match status" value="1"/>
</dbReference>
<gene>
    <name evidence="12" type="ORF">P3T76_002254</name>
</gene>
<keyword evidence="3" id="KW-0479">Metal-binding</keyword>
<sequence>MASVVTLNGLDVSALDEREYEAFTLSNALQVLLISDPKTEKSAAAMDVHVGHQSDPEELPGLAHFLEHMLFLGTAKYPDENSYKKFLSAHSGRSNASTSQMHTNFYFDVLSEHLHEALDRFSQFFIAPLFTPGATQREMNAVNSENAKNLQNDHRRLYQLQKSLSNPDHPFHKFGTGNIETLGTIPSEKGVDVRAALLDFHATYYSASIMKLVICGKESLATLKGWAEELFSEIKNTGRNFPTFGDAVPFDESRLARVVHVAPVKDLRVIDISWLLPSLHWDFLTKPTKILSHLIGHEGPGSILSYLKAQKWANGLSAGLFRDNEDWGLFCVKVDVTDAGIEHIEDVVEAVYQYIQMLQREAPFEPWIFRETQDLALQDFRFKSKESPIHYVSHLANVMHRYPPKYILSGGYILYEYDGDKVQKVLDLLTPQRMRLTVVSKTFEGKTQSVEKWYQTPYSEDQLNQELIQRWTSPPSNVDLKLPHRNEFICTDFRIVTPPRPMPTSSGSDEGVAVSPPLLLQQDEQCRLWYKPDVQFRKPKMMMHFLFYSPSLSSTPYHAVLTSLFVRYLKDKLTEVSYDAGLAGMEYEIGFNSRALELHVGGYSHKLPTLLFKVLEQMLEMTKPEYKYEEAVFERVKDRTKRMYENFFLEEPYQHAVHVCSQLLEVSKWSVDDKIRAIEHLTLSDLASHSQFIFQQVFVEGFLYGNLQQSAASPLMQQVLQLFGFNKDSSTSGGSFPLFPSQVAKLRIVQLADASEYRFQRREWNEANLNSAICTLYQLDCETEGSTMALRARLELFAHIFKEPCFNQLRTQEQLGYLVFSGMMRTEGVDYFRILIQSDVASPQLLDQRIELFVARFRSIIAEMPAATWQKQVNAVVKALVEKPKHEMEESMRAWREIANEAFVFDRRQRVAAIVSTLQPRDLVSFFDSFIAVDGQRRSKLSICLYGAKHPFPVLSVDKTWSSTSTIASTGLTAAMLLQQATEDTAASKQVKVINDIFTFKQQMPLFPERATISPTCAKL</sequence>
<keyword evidence="6" id="KW-0482">Metalloprotease</keyword>
<proteinExistence type="inferred from homology"/>
<dbReference type="AlphaFoldDB" id="A0AAD9LTR8"/>
<dbReference type="EMBL" id="JASMQC010000003">
    <property type="protein sequence ID" value="KAK1946702.1"/>
    <property type="molecule type" value="Genomic_DNA"/>
</dbReference>
<dbReference type="Pfam" id="PF00675">
    <property type="entry name" value="Peptidase_M16"/>
    <property type="match status" value="1"/>
</dbReference>
<evidence type="ECO:0000256" key="3">
    <source>
        <dbReference type="ARBA" id="ARBA00022723"/>
    </source>
</evidence>
<dbReference type="FunFam" id="3.30.830.10:FF:000005">
    <property type="entry name" value="nardilysin isoform X1"/>
    <property type="match status" value="1"/>
</dbReference>
<dbReference type="Pfam" id="PF05193">
    <property type="entry name" value="Peptidase_M16_C"/>
    <property type="match status" value="1"/>
</dbReference>
<dbReference type="PANTHER" id="PTHR43690:SF18">
    <property type="entry name" value="INSULIN-DEGRADING ENZYME-RELATED"/>
    <property type="match status" value="1"/>
</dbReference>
<evidence type="ECO:0000259" key="10">
    <source>
        <dbReference type="Pfam" id="PF16187"/>
    </source>
</evidence>
<reference evidence="12" key="1">
    <citation type="submission" date="2023-08" db="EMBL/GenBank/DDBJ databases">
        <title>Reference Genome Resource for the Citrus Pathogen Phytophthora citrophthora.</title>
        <authorList>
            <person name="Moller H."/>
            <person name="Coetzee B."/>
            <person name="Rose L.J."/>
            <person name="Van Niekerk J.M."/>
        </authorList>
    </citation>
    <scope>NUCLEOTIDE SEQUENCE</scope>
    <source>
        <strain evidence="12">STE-U-9442</strain>
    </source>
</reference>
<keyword evidence="2" id="KW-0645">Protease</keyword>
<dbReference type="GO" id="GO:0051603">
    <property type="term" value="P:proteolysis involved in protein catabolic process"/>
    <property type="evidence" value="ECO:0007669"/>
    <property type="project" value="TreeGrafter"/>
</dbReference>
<evidence type="ECO:0000259" key="11">
    <source>
        <dbReference type="Pfam" id="PF22456"/>
    </source>
</evidence>
<dbReference type="Pfam" id="PF16187">
    <property type="entry name" value="Peptidase_M16_M"/>
    <property type="match status" value="1"/>
</dbReference>
<name>A0AAD9LTR8_9STRA</name>
<dbReference type="InterPro" id="IPR007863">
    <property type="entry name" value="Peptidase_M16_C"/>
</dbReference>
<dbReference type="InterPro" id="IPR001431">
    <property type="entry name" value="Pept_M16_Zn_BS"/>
</dbReference>
<evidence type="ECO:0000256" key="5">
    <source>
        <dbReference type="ARBA" id="ARBA00022833"/>
    </source>
</evidence>
<dbReference type="GO" id="GO:0004222">
    <property type="term" value="F:metalloendopeptidase activity"/>
    <property type="evidence" value="ECO:0007669"/>
    <property type="project" value="InterPro"/>
</dbReference>
<evidence type="ECO:0000313" key="12">
    <source>
        <dbReference type="EMBL" id="KAK1946702.1"/>
    </source>
</evidence>
<evidence type="ECO:0000259" key="9">
    <source>
        <dbReference type="Pfam" id="PF05193"/>
    </source>
</evidence>
<keyword evidence="13" id="KW-1185">Reference proteome</keyword>
<keyword evidence="4" id="KW-0378">Hydrolase</keyword>
<feature type="domain" description="Peptidase M16 N-terminal" evidence="8">
    <location>
        <begin position="31"/>
        <end position="168"/>
    </location>
</feature>
<dbReference type="FunFam" id="3.30.830.10:FF:000066">
    <property type="entry name" value="Putative zinc protease mug138"/>
    <property type="match status" value="1"/>
</dbReference>
<dbReference type="Gene3D" id="3.30.830.10">
    <property type="entry name" value="Metalloenzyme, LuxS/M16 peptidase-like"/>
    <property type="match status" value="4"/>
</dbReference>
<dbReference type="Proteomes" id="UP001259832">
    <property type="component" value="Unassembled WGS sequence"/>
</dbReference>
<comment type="similarity">
    <text evidence="1 7">Belongs to the peptidase M16 family.</text>
</comment>
<evidence type="ECO:0000256" key="6">
    <source>
        <dbReference type="ARBA" id="ARBA00023049"/>
    </source>
</evidence>
<dbReference type="GO" id="GO:0005739">
    <property type="term" value="C:mitochondrion"/>
    <property type="evidence" value="ECO:0007669"/>
    <property type="project" value="TreeGrafter"/>
</dbReference>
<evidence type="ECO:0000256" key="2">
    <source>
        <dbReference type="ARBA" id="ARBA00022670"/>
    </source>
</evidence>
<keyword evidence="5" id="KW-0862">Zinc</keyword>
<dbReference type="InterPro" id="IPR054734">
    <property type="entry name" value="PqqF-like_C_4"/>
</dbReference>
<comment type="caution">
    <text evidence="12">The sequence shown here is derived from an EMBL/GenBank/DDBJ whole genome shotgun (WGS) entry which is preliminary data.</text>
</comment>
<evidence type="ECO:0000259" key="8">
    <source>
        <dbReference type="Pfam" id="PF00675"/>
    </source>
</evidence>
<organism evidence="12 13">
    <name type="scientific">Phytophthora citrophthora</name>
    <dbReference type="NCBI Taxonomy" id="4793"/>
    <lineage>
        <taxon>Eukaryota</taxon>
        <taxon>Sar</taxon>
        <taxon>Stramenopiles</taxon>
        <taxon>Oomycota</taxon>
        <taxon>Peronosporomycetes</taxon>
        <taxon>Peronosporales</taxon>
        <taxon>Peronosporaceae</taxon>
        <taxon>Phytophthora</taxon>
    </lineage>
</organism>
<dbReference type="PROSITE" id="PS00143">
    <property type="entry name" value="INSULINASE"/>
    <property type="match status" value="1"/>
</dbReference>
<evidence type="ECO:0000256" key="1">
    <source>
        <dbReference type="ARBA" id="ARBA00007261"/>
    </source>
</evidence>
<dbReference type="InterPro" id="IPR050626">
    <property type="entry name" value="Peptidase_M16"/>
</dbReference>
<dbReference type="FunFam" id="3.30.830.10:FF:000003">
    <property type="entry name" value="Insulin-degrading enzyme"/>
    <property type="match status" value="1"/>
</dbReference>
<feature type="domain" description="Peptidase M16 middle/third" evidence="10">
    <location>
        <begin position="380"/>
        <end position="677"/>
    </location>
</feature>
<dbReference type="InterPro" id="IPR011765">
    <property type="entry name" value="Pept_M16_N"/>
</dbReference>
<dbReference type="PANTHER" id="PTHR43690">
    <property type="entry name" value="NARDILYSIN"/>
    <property type="match status" value="1"/>
</dbReference>
<feature type="domain" description="Peptidase M16 C-terminal" evidence="9">
    <location>
        <begin position="194"/>
        <end position="373"/>
    </location>
</feature>
<dbReference type="GO" id="GO:0005829">
    <property type="term" value="C:cytosol"/>
    <property type="evidence" value="ECO:0007669"/>
    <property type="project" value="TreeGrafter"/>
</dbReference>
<dbReference type="SUPFAM" id="SSF63411">
    <property type="entry name" value="LuxS/MPP-like metallohydrolase"/>
    <property type="match status" value="4"/>
</dbReference>
<accession>A0AAD9LTR8</accession>
<protein>
    <submittedName>
        <fullName evidence="12">Insulin-degrading enzyme</fullName>
    </submittedName>
</protein>
<feature type="domain" description="Coenzyme PQQ synthesis protein F-like C-terminal lobe" evidence="11">
    <location>
        <begin position="796"/>
        <end position="895"/>
    </location>
</feature>
<dbReference type="FunFam" id="3.30.830.10:FF:000004">
    <property type="entry name" value="Putative insulin-degrading enzyme"/>
    <property type="match status" value="1"/>
</dbReference>